<name>A0ABT0PT05_9FLAO</name>
<dbReference type="InterPro" id="IPR003754">
    <property type="entry name" value="4pyrrol_synth_uPrphyn_synth"/>
</dbReference>
<dbReference type="EMBL" id="JAMFMA010000002">
    <property type="protein sequence ID" value="MCL6274396.1"/>
    <property type="molecule type" value="Genomic_DNA"/>
</dbReference>
<evidence type="ECO:0000313" key="2">
    <source>
        <dbReference type="EMBL" id="MCL6274396.1"/>
    </source>
</evidence>
<proteinExistence type="predicted"/>
<feature type="domain" description="Tetrapyrrole biosynthesis uroporphyrinogen III synthase" evidence="1">
    <location>
        <begin position="21"/>
        <end position="208"/>
    </location>
</feature>
<dbReference type="SUPFAM" id="SSF69618">
    <property type="entry name" value="HemD-like"/>
    <property type="match status" value="1"/>
</dbReference>
<dbReference type="RefSeq" id="WP_249657576.1">
    <property type="nucleotide sequence ID" value="NZ_JAMFMA010000002.1"/>
</dbReference>
<dbReference type="PANTHER" id="PTHR12390:SF0">
    <property type="entry name" value="UROPORPHYRINOGEN-III SYNTHASE"/>
    <property type="match status" value="1"/>
</dbReference>
<reference evidence="2 3" key="1">
    <citation type="submission" date="2022-05" db="EMBL/GenBank/DDBJ databases">
        <authorList>
            <person name="Park J.-S."/>
        </authorList>
    </citation>
    <scope>NUCLEOTIDE SEQUENCE [LARGE SCALE GENOMIC DNA]</scope>
    <source>
        <strain evidence="2 3">2012CJ35-5</strain>
    </source>
</reference>
<protein>
    <submittedName>
        <fullName evidence="2">Uroporphyrinogen-III synthase</fullName>
    </submittedName>
</protein>
<dbReference type="CDD" id="cd06578">
    <property type="entry name" value="HemD"/>
    <property type="match status" value="1"/>
</dbReference>
<accession>A0ABT0PT05</accession>
<organism evidence="2 3">
    <name type="scientific">Flagellimonas spongiicola</name>
    <dbReference type="NCBI Taxonomy" id="2942208"/>
    <lineage>
        <taxon>Bacteria</taxon>
        <taxon>Pseudomonadati</taxon>
        <taxon>Bacteroidota</taxon>
        <taxon>Flavobacteriia</taxon>
        <taxon>Flavobacteriales</taxon>
        <taxon>Flavobacteriaceae</taxon>
        <taxon>Flagellimonas</taxon>
    </lineage>
</organism>
<dbReference type="InterPro" id="IPR039793">
    <property type="entry name" value="UROS/Hem4"/>
</dbReference>
<sequence length="221" mass="24927">MKTVLSTKVLSPAQKELFLNSGIGLVSYAALEIEYLPVKIPQDFTQLIFTSKNGVIGFLESVDKADIKKYTCFCVGSKTKHYLQENGLVVGKTAENALELANYLSNHHENESFLFFSGNMRRPDLPEVLLNNNVRYKEITTYQSHLKPKKFVRLFDGILFFSPSGIKSYMHANNLGDSVIFCIGNTTAEEAKKHTNNIIVANRPTVENVLVQAIKYFKEHD</sequence>
<dbReference type="Pfam" id="PF02602">
    <property type="entry name" value="HEM4"/>
    <property type="match status" value="1"/>
</dbReference>
<evidence type="ECO:0000313" key="3">
    <source>
        <dbReference type="Proteomes" id="UP001203607"/>
    </source>
</evidence>
<comment type="caution">
    <text evidence="2">The sequence shown here is derived from an EMBL/GenBank/DDBJ whole genome shotgun (WGS) entry which is preliminary data.</text>
</comment>
<keyword evidence="3" id="KW-1185">Reference proteome</keyword>
<dbReference type="InterPro" id="IPR036108">
    <property type="entry name" value="4pyrrol_syn_uPrphyn_synt_sf"/>
</dbReference>
<gene>
    <name evidence="2" type="ORF">M3P19_10265</name>
</gene>
<dbReference type="Gene3D" id="3.40.50.10090">
    <property type="match status" value="2"/>
</dbReference>
<evidence type="ECO:0000259" key="1">
    <source>
        <dbReference type="Pfam" id="PF02602"/>
    </source>
</evidence>
<dbReference type="PANTHER" id="PTHR12390">
    <property type="entry name" value="UROPORPHYRINOGEN III SYNTHASE"/>
    <property type="match status" value="1"/>
</dbReference>
<dbReference type="Proteomes" id="UP001203607">
    <property type="component" value="Unassembled WGS sequence"/>
</dbReference>